<sequence length="295" mass="33252">MTQRGWLITHKNCLDGATAAIVGEQCGLTPIFIEPDRVLDGFALITHDAPIYLADVSLKPEHYQGVSSRIAKLLDHHQSALPLSRYPNVLIDLSKSGSHLFYAFAVDQGWLKPTPEWERLVYAVERYDLWKPAHEPGQNLNRLFHTLGYDWYRERFAVGWNPYQSHEQALLADLIFREKQYMREQLKRSVKVWSPLPMIAIALSEEGATNELAHQLLGQGAALVVFIKPDGRLSARSDVRIDAAKLMEDVFSGGGHARAAGGRLDLPGPYDQETARAVLERIANYLRLKSRTLSK</sequence>
<feature type="domain" description="DHHA1" evidence="1">
    <location>
        <begin position="211"/>
        <end position="281"/>
    </location>
</feature>
<gene>
    <name evidence="2" type="ORF">SAMN00768000_3036</name>
</gene>
<dbReference type="GO" id="GO:0003676">
    <property type="term" value="F:nucleic acid binding"/>
    <property type="evidence" value="ECO:0007669"/>
    <property type="project" value="InterPro"/>
</dbReference>
<dbReference type="RefSeq" id="WP_020374080.1">
    <property type="nucleotide sequence ID" value="NZ_FWWY01000001.1"/>
</dbReference>
<dbReference type="Pfam" id="PF02272">
    <property type="entry name" value="DHHA1"/>
    <property type="match status" value="1"/>
</dbReference>
<accession>A0A1W1WKI0</accession>
<dbReference type="Proteomes" id="UP000192660">
    <property type="component" value="Unassembled WGS sequence"/>
</dbReference>
<dbReference type="EMBL" id="FWWY01000001">
    <property type="protein sequence ID" value="SMC06824.1"/>
    <property type="molecule type" value="Genomic_DNA"/>
</dbReference>
<dbReference type="PANTHER" id="PTHR42146:SF1">
    <property type="entry name" value="OLIGORIBONUCLEASE NRNB"/>
    <property type="match status" value="1"/>
</dbReference>
<dbReference type="InterPro" id="IPR038763">
    <property type="entry name" value="DHH_sf"/>
</dbReference>
<dbReference type="InterPro" id="IPR052968">
    <property type="entry name" value="Nucleotide_metab_enz"/>
</dbReference>
<dbReference type="STRING" id="28034.BFX07_10910"/>
<organism evidence="2 3">
    <name type="scientific">Sulfobacillus thermosulfidooxidans (strain DSM 9293 / VKM B-1269 / AT-1)</name>
    <dbReference type="NCBI Taxonomy" id="929705"/>
    <lineage>
        <taxon>Bacteria</taxon>
        <taxon>Bacillati</taxon>
        <taxon>Bacillota</taxon>
        <taxon>Clostridia</taxon>
        <taxon>Eubacteriales</taxon>
        <taxon>Clostridiales Family XVII. Incertae Sedis</taxon>
        <taxon>Sulfobacillus</taxon>
    </lineage>
</organism>
<evidence type="ECO:0000259" key="1">
    <source>
        <dbReference type="Pfam" id="PF02272"/>
    </source>
</evidence>
<name>A0A1W1WKI0_SULTA</name>
<keyword evidence="3" id="KW-1185">Reference proteome</keyword>
<evidence type="ECO:0000313" key="3">
    <source>
        <dbReference type="Proteomes" id="UP000192660"/>
    </source>
</evidence>
<evidence type="ECO:0000313" key="2">
    <source>
        <dbReference type="EMBL" id="SMC06824.1"/>
    </source>
</evidence>
<dbReference type="SUPFAM" id="SSF64182">
    <property type="entry name" value="DHH phosphoesterases"/>
    <property type="match status" value="1"/>
</dbReference>
<proteinExistence type="predicted"/>
<dbReference type="InterPro" id="IPR003156">
    <property type="entry name" value="DHHA1_dom"/>
</dbReference>
<dbReference type="AlphaFoldDB" id="A0A1W1WKI0"/>
<protein>
    <submittedName>
        <fullName evidence="2">Oligoribonuclease NrnB or cAMP/cGMP phosphodiesterase, DHH superfamily</fullName>
    </submittedName>
</protein>
<dbReference type="Gene3D" id="3.10.310.30">
    <property type="match status" value="1"/>
</dbReference>
<dbReference type="PANTHER" id="PTHR42146">
    <property type="entry name" value="3',5'-CYCLIC-NUCLEOTIDE PHOSPHODIESTERASE"/>
    <property type="match status" value="1"/>
</dbReference>
<reference evidence="3" key="1">
    <citation type="submission" date="2017-04" db="EMBL/GenBank/DDBJ databases">
        <authorList>
            <person name="Varghese N."/>
            <person name="Submissions S."/>
        </authorList>
    </citation>
    <scope>NUCLEOTIDE SEQUENCE [LARGE SCALE GENOMIC DNA]</scope>
    <source>
        <strain evidence="3">DSM 9293</strain>
    </source>
</reference>